<accession>E6MJS1</accession>
<dbReference type="AlphaFoldDB" id="E6MJS1"/>
<comment type="caution">
    <text evidence="1">The sequence shown here is derived from an EMBL/GenBank/DDBJ whole genome shotgun (WGS) entry which is preliminary data.</text>
</comment>
<dbReference type="InterPro" id="IPR023214">
    <property type="entry name" value="HAD_sf"/>
</dbReference>
<dbReference type="PANTHER" id="PTHR10000:SF25">
    <property type="entry name" value="PHOSPHATASE YKRA-RELATED"/>
    <property type="match status" value="1"/>
</dbReference>
<evidence type="ECO:0000313" key="2">
    <source>
        <dbReference type="Proteomes" id="UP000004754"/>
    </source>
</evidence>
<dbReference type="OrthoDB" id="9810101at2"/>
<gene>
    <name evidence="1" type="ORF">HMP0721_2256</name>
</gene>
<proteinExistence type="predicted"/>
<dbReference type="Pfam" id="PF08282">
    <property type="entry name" value="Hydrolase_3"/>
    <property type="match status" value="1"/>
</dbReference>
<dbReference type="GO" id="GO:0005829">
    <property type="term" value="C:cytosol"/>
    <property type="evidence" value="ECO:0007669"/>
    <property type="project" value="TreeGrafter"/>
</dbReference>
<dbReference type="Gene3D" id="3.30.1240.10">
    <property type="match status" value="1"/>
</dbReference>
<name>E6MJS1_9FIRM</name>
<dbReference type="InterPro" id="IPR036412">
    <property type="entry name" value="HAD-like_sf"/>
</dbReference>
<dbReference type="Proteomes" id="UP000004754">
    <property type="component" value="Unassembled WGS sequence"/>
</dbReference>
<dbReference type="STRING" id="887929.HMP0721_2256"/>
<dbReference type="GO" id="GO:0016791">
    <property type="term" value="F:phosphatase activity"/>
    <property type="evidence" value="ECO:0007669"/>
    <property type="project" value="TreeGrafter"/>
</dbReference>
<dbReference type="SUPFAM" id="SSF56784">
    <property type="entry name" value="HAD-like"/>
    <property type="match status" value="1"/>
</dbReference>
<sequence length="258" mass="28753">MAHKKYFFFDIDGTLTDRATGQIVPSAKTALKKLSDAGHFVAINTGRAHYKARPFFEANGFTNMVCSGGHGLVIDGVLVANPPLDYGAAKALYNETIAAGYGVLVAEDDSIDVYAKDFTFIKQMGQRLEPTRYIIEAHYEPIRDIYKMYLALPRGEEHRLPHLNHPALGHLRFEGDYMVIQPDEKRDGLLRMLDRVGGAPEDVVVFGDDINDFDMFTPPFTRVAMGNAHPRLKAMADIIAPANVDDGIYRICEAQGWF</sequence>
<dbReference type="PANTHER" id="PTHR10000">
    <property type="entry name" value="PHOSPHOSERINE PHOSPHATASE"/>
    <property type="match status" value="1"/>
</dbReference>
<dbReference type="GO" id="GO:0000287">
    <property type="term" value="F:magnesium ion binding"/>
    <property type="evidence" value="ECO:0007669"/>
    <property type="project" value="TreeGrafter"/>
</dbReference>
<dbReference type="RefSeq" id="WP_006599678.1">
    <property type="nucleotide sequence ID" value="NZ_GL622359.1"/>
</dbReference>
<dbReference type="EMBL" id="AEQN01000030">
    <property type="protein sequence ID" value="EFV00660.1"/>
    <property type="molecule type" value="Genomic_DNA"/>
</dbReference>
<dbReference type="Gene3D" id="3.40.50.1000">
    <property type="entry name" value="HAD superfamily/HAD-like"/>
    <property type="match status" value="1"/>
</dbReference>
<evidence type="ECO:0000313" key="1">
    <source>
        <dbReference type="EMBL" id="EFV00660.1"/>
    </source>
</evidence>
<organism evidence="1 2">
    <name type="scientific">Pseudoramibacter alactolyticus ATCC 23263</name>
    <dbReference type="NCBI Taxonomy" id="887929"/>
    <lineage>
        <taxon>Bacteria</taxon>
        <taxon>Bacillati</taxon>
        <taxon>Bacillota</taxon>
        <taxon>Clostridia</taxon>
        <taxon>Eubacteriales</taxon>
        <taxon>Eubacteriaceae</taxon>
        <taxon>Pseudoramibacter</taxon>
    </lineage>
</organism>
<dbReference type="eggNOG" id="COG0561">
    <property type="taxonomic scope" value="Bacteria"/>
</dbReference>
<dbReference type="HOGENOM" id="CLU_044146_1_3_9"/>
<keyword evidence="2" id="KW-1185">Reference proteome</keyword>
<protein>
    <submittedName>
        <fullName evidence="1">Putative trehalose-phosphatase</fullName>
    </submittedName>
</protein>
<reference evidence="1 2" key="1">
    <citation type="submission" date="2010-12" db="EMBL/GenBank/DDBJ databases">
        <authorList>
            <person name="Muzny D."/>
            <person name="Qin X."/>
            <person name="Deng J."/>
            <person name="Jiang H."/>
            <person name="Liu Y."/>
            <person name="Qu J."/>
            <person name="Song X.-Z."/>
            <person name="Zhang L."/>
            <person name="Thornton R."/>
            <person name="Coyle M."/>
            <person name="Francisco L."/>
            <person name="Jackson L."/>
            <person name="Javaid M."/>
            <person name="Korchina V."/>
            <person name="Kovar C."/>
            <person name="Mata R."/>
            <person name="Mathew T."/>
            <person name="Ngo R."/>
            <person name="Nguyen L."/>
            <person name="Nguyen N."/>
            <person name="Okwuonu G."/>
            <person name="Ongeri F."/>
            <person name="Pham C."/>
            <person name="Simmons D."/>
            <person name="Wilczek-Boney K."/>
            <person name="Hale W."/>
            <person name="Jakkamsetti A."/>
            <person name="Pham P."/>
            <person name="Ruth R."/>
            <person name="San Lucas F."/>
            <person name="Warren J."/>
            <person name="Zhang J."/>
            <person name="Zhao Z."/>
            <person name="Zhou C."/>
            <person name="Zhu D."/>
            <person name="Lee S."/>
            <person name="Bess C."/>
            <person name="Blankenburg K."/>
            <person name="Forbes L."/>
            <person name="Fu Q."/>
            <person name="Gubbala S."/>
            <person name="Hirani K."/>
            <person name="Jayaseelan J.C."/>
            <person name="Lara F."/>
            <person name="Munidasa M."/>
            <person name="Palculict T."/>
            <person name="Patil S."/>
            <person name="Pu L.-L."/>
            <person name="Saada N."/>
            <person name="Tang L."/>
            <person name="Weissenberger G."/>
            <person name="Zhu Y."/>
            <person name="Hemphill L."/>
            <person name="Shang Y."/>
            <person name="Youmans B."/>
            <person name="Ayvaz T."/>
            <person name="Ross M."/>
            <person name="Santibanez J."/>
            <person name="Aqrawi P."/>
            <person name="Gross S."/>
            <person name="Joshi V."/>
            <person name="Fowler G."/>
            <person name="Nazareth L."/>
            <person name="Reid J."/>
            <person name="Worley K."/>
            <person name="Petrosino J."/>
            <person name="Highlander S."/>
            <person name="Gibbs R."/>
        </authorList>
    </citation>
    <scope>NUCLEOTIDE SEQUENCE [LARGE SCALE GENOMIC DNA]</scope>
    <source>
        <strain evidence="1 2">ATCC 23263</strain>
    </source>
</reference>